<dbReference type="InterPro" id="IPR035959">
    <property type="entry name" value="RutC-like_sf"/>
</dbReference>
<dbReference type="AlphaFoldDB" id="A0AAD4IAM9"/>
<sequence length="134" mass="14472">MSRKTVYTKDAPTAPLNASQAVVCNGMVHCSGNLALEETMQIVAGGIQAETRRVLENLSTILKAAGSSLASVIKLNIFIISMDDFKAMNDVYNEFFSKFDQKPCRTCVPVPQLAFGAKVEMDCVAILDPPSAKL</sequence>
<dbReference type="SUPFAM" id="SSF55298">
    <property type="entry name" value="YjgF-like"/>
    <property type="match status" value="1"/>
</dbReference>
<evidence type="ECO:0000256" key="1">
    <source>
        <dbReference type="ARBA" id="ARBA00010552"/>
    </source>
</evidence>
<gene>
    <name evidence="2" type="ORF">G6011_09238</name>
</gene>
<dbReference type="Gene3D" id="3.30.1330.40">
    <property type="entry name" value="RutC-like"/>
    <property type="match status" value="1"/>
</dbReference>
<accession>A0AAD4IAM9</accession>
<name>A0AAD4IAM9_9PLEO</name>
<reference evidence="2" key="1">
    <citation type="submission" date="2021-07" db="EMBL/GenBank/DDBJ databases">
        <title>Genome Resource of American Ginseng Black Spot Pathogen Alternaria panax.</title>
        <authorList>
            <person name="Qiu C."/>
            <person name="Wang W."/>
            <person name="Liu Z."/>
        </authorList>
    </citation>
    <scope>NUCLEOTIDE SEQUENCE</scope>
    <source>
        <strain evidence="2">BNCC115425</strain>
    </source>
</reference>
<dbReference type="NCBIfam" id="TIGR00004">
    <property type="entry name" value="Rid family detoxifying hydrolase"/>
    <property type="match status" value="1"/>
</dbReference>
<protein>
    <submittedName>
        <fullName evidence="2">2-iminobutanoate/2-iminopropanoate deaminase</fullName>
        <ecNumber evidence="2">3.5.99.10</ecNumber>
    </submittedName>
</protein>
<dbReference type="GO" id="GO:0005739">
    <property type="term" value="C:mitochondrion"/>
    <property type="evidence" value="ECO:0007669"/>
    <property type="project" value="TreeGrafter"/>
</dbReference>
<proteinExistence type="inferred from homology"/>
<dbReference type="Pfam" id="PF01042">
    <property type="entry name" value="Ribonuc_L-PSP"/>
    <property type="match status" value="1"/>
</dbReference>
<keyword evidence="2" id="KW-0378">Hydrolase</keyword>
<dbReference type="FunFam" id="3.30.1330.40:FF:000001">
    <property type="entry name" value="L-PSP family endoribonuclease"/>
    <property type="match status" value="1"/>
</dbReference>
<dbReference type="PANTHER" id="PTHR11803">
    <property type="entry name" value="2-IMINOBUTANOATE/2-IMINOPROPANOATE DEAMINASE RIDA"/>
    <property type="match status" value="1"/>
</dbReference>
<keyword evidence="3" id="KW-1185">Reference proteome</keyword>
<dbReference type="InterPro" id="IPR006175">
    <property type="entry name" value="YjgF/YER057c/UK114"/>
</dbReference>
<dbReference type="EC" id="3.5.99.10" evidence="2"/>
<comment type="caution">
    <text evidence="2">The sequence shown here is derived from an EMBL/GenBank/DDBJ whole genome shotgun (WGS) entry which is preliminary data.</text>
</comment>
<dbReference type="PANTHER" id="PTHR11803:SF42">
    <property type="entry name" value="MMF1"/>
    <property type="match status" value="1"/>
</dbReference>
<evidence type="ECO:0000313" key="3">
    <source>
        <dbReference type="Proteomes" id="UP001199106"/>
    </source>
</evidence>
<dbReference type="GO" id="GO:0120241">
    <property type="term" value="F:2-iminobutanoate/2-iminopropanoate deaminase"/>
    <property type="evidence" value="ECO:0007669"/>
    <property type="project" value="UniProtKB-EC"/>
</dbReference>
<evidence type="ECO:0000313" key="2">
    <source>
        <dbReference type="EMBL" id="KAG9191150.1"/>
    </source>
</evidence>
<comment type="similarity">
    <text evidence="1">Belongs to the RutC family.</text>
</comment>
<dbReference type="CDD" id="cd00448">
    <property type="entry name" value="YjgF_YER057c_UK114_family"/>
    <property type="match status" value="1"/>
</dbReference>
<organism evidence="2 3">
    <name type="scientific">Alternaria panax</name>
    <dbReference type="NCBI Taxonomy" id="48097"/>
    <lineage>
        <taxon>Eukaryota</taxon>
        <taxon>Fungi</taxon>
        <taxon>Dikarya</taxon>
        <taxon>Ascomycota</taxon>
        <taxon>Pezizomycotina</taxon>
        <taxon>Dothideomycetes</taxon>
        <taxon>Pleosporomycetidae</taxon>
        <taxon>Pleosporales</taxon>
        <taxon>Pleosporineae</taxon>
        <taxon>Pleosporaceae</taxon>
        <taxon>Alternaria</taxon>
        <taxon>Alternaria sect. Panax</taxon>
    </lineage>
</organism>
<dbReference type="GO" id="GO:0005829">
    <property type="term" value="C:cytosol"/>
    <property type="evidence" value="ECO:0007669"/>
    <property type="project" value="TreeGrafter"/>
</dbReference>
<dbReference type="InterPro" id="IPR006056">
    <property type="entry name" value="RidA"/>
</dbReference>
<dbReference type="EMBL" id="JAANER010000004">
    <property type="protein sequence ID" value="KAG9191150.1"/>
    <property type="molecule type" value="Genomic_DNA"/>
</dbReference>
<dbReference type="Proteomes" id="UP001199106">
    <property type="component" value="Unassembled WGS sequence"/>
</dbReference>